<proteinExistence type="predicted"/>
<sequence length="99" mass="9569">MQGLVSMIAGSAVLSAGLVAGLAATDAAAGPKLALSAAPIQAPAAMAPKVTALKVTAPKATALTGETSATAPCAAAWPYQRAACAADGRKVRIIALTAR</sequence>
<reference evidence="3" key="1">
    <citation type="submission" date="2017-10" db="EMBL/GenBank/DDBJ databases">
        <authorList>
            <person name="Regsiter A."/>
            <person name="William W."/>
        </authorList>
    </citation>
    <scope>NUCLEOTIDE SEQUENCE [LARGE SCALE GENOMIC DNA]</scope>
</reference>
<name>A0A2N9ASS0_METEX</name>
<dbReference type="Proteomes" id="UP000233769">
    <property type="component" value="Chromosome tk0001"/>
</dbReference>
<keyword evidence="1" id="KW-0732">Signal</keyword>
<feature type="signal peptide" evidence="1">
    <location>
        <begin position="1"/>
        <end position="29"/>
    </location>
</feature>
<dbReference type="EMBL" id="LT962688">
    <property type="protein sequence ID" value="SOR30411.1"/>
    <property type="molecule type" value="Genomic_DNA"/>
</dbReference>
<feature type="chain" id="PRO_5014621153" evidence="1">
    <location>
        <begin position="30"/>
        <end position="99"/>
    </location>
</feature>
<protein>
    <submittedName>
        <fullName evidence="2">Uncharacterized protein</fullName>
    </submittedName>
</protein>
<organism evidence="2 3">
    <name type="scientific">Methylorubrum extorquens</name>
    <name type="common">Methylobacterium dichloromethanicum</name>
    <name type="synonym">Methylobacterium extorquens</name>
    <dbReference type="NCBI Taxonomy" id="408"/>
    <lineage>
        <taxon>Bacteria</taxon>
        <taxon>Pseudomonadati</taxon>
        <taxon>Pseudomonadota</taxon>
        <taxon>Alphaproteobacteria</taxon>
        <taxon>Hyphomicrobiales</taxon>
        <taxon>Methylobacteriaceae</taxon>
        <taxon>Methylorubrum</taxon>
    </lineage>
</organism>
<dbReference type="AlphaFoldDB" id="A0A2N9ASS0"/>
<accession>A0A2N9ASS0</accession>
<evidence type="ECO:0000313" key="2">
    <source>
        <dbReference type="EMBL" id="SOR30411.1"/>
    </source>
</evidence>
<evidence type="ECO:0000256" key="1">
    <source>
        <dbReference type="SAM" id="SignalP"/>
    </source>
</evidence>
<gene>
    <name evidence="2" type="ORF">TK0001_3809</name>
</gene>
<evidence type="ECO:0000313" key="3">
    <source>
        <dbReference type="Proteomes" id="UP000233769"/>
    </source>
</evidence>